<dbReference type="SUPFAM" id="SSF75217">
    <property type="entry name" value="alpha/beta knot"/>
    <property type="match status" value="1"/>
</dbReference>
<dbReference type="PANTHER" id="PTHR43191">
    <property type="entry name" value="RRNA METHYLTRANSFERASE 3"/>
    <property type="match status" value="1"/>
</dbReference>
<feature type="region of interest" description="Disordered" evidence="3">
    <location>
        <begin position="192"/>
        <end position="236"/>
    </location>
</feature>
<dbReference type="Gene3D" id="3.40.1280.10">
    <property type="match status" value="1"/>
</dbReference>
<dbReference type="InterPro" id="IPR029028">
    <property type="entry name" value="Alpha/beta_knot_MTases"/>
</dbReference>
<evidence type="ECO:0000256" key="1">
    <source>
        <dbReference type="ARBA" id="ARBA00022603"/>
    </source>
</evidence>
<evidence type="ECO:0000256" key="3">
    <source>
        <dbReference type="SAM" id="MobiDB-lite"/>
    </source>
</evidence>
<keyword evidence="1" id="KW-0489">Methyltransferase</keyword>
<dbReference type="Pfam" id="PF00588">
    <property type="entry name" value="SpoU_methylase"/>
    <property type="match status" value="1"/>
</dbReference>
<feature type="domain" description="tRNA/rRNA methyltransferase SpoU type" evidence="4">
    <location>
        <begin position="35"/>
        <end position="171"/>
    </location>
</feature>
<feature type="compositionally biased region" description="Basic and acidic residues" evidence="3">
    <location>
        <begin position="204"/>
        <end position="231"/>
    </location>
</feature>
<dbReference type="GO" id="GO:0003723">
    <property type="term" value="F:RNA binding"/>
    <property type="evidence" value="ECO:0007669"/>
    <property type="project" value="InterPro"/>
</dbReference>
<dbReference type="CDD" id="cd18096">
    <property type="entry name" value="SpoU-like"/>
    <property type="match status" value="1"/>
</dbReference>
<dbReference type="InterPro" id="IPR029026">
    <property type="entry name" value="tRNA_m1G_MTases_N"/>
</dbReference>
<dbReference type="GO" id="GO:0032259">
    <property type="term" value="P:methylation"/>
    <property type="evidence" value="ECO:0007669"/>
    <property type="project" value="UniProtKB-KW"/>
</dbReference>
<proteinExistence type="predicted"/>
<evidence type="ECO:0000256" key="2">
    <source>
        <dbReference type="ARBA" id="ARBA00022679"/>
    </source>
</evidence>
<dbReference type="GO" id="GO:0008173">
    <property type="term" value="F:RNA methyltransferase activity"/>
    <property type="evidence" value="ECO:0007669"/>
    <property type="project" value="InterPro"/>
</dbReference>
<evidence type="ECO:0000259" key="4">
    <source>
        <dbReference type="Pfam" id="PF00588"/>
    </source>
</evidence>
<dbReference type="PANTHER" id="PTHR43191:SF7">
    <property type="entry name" value="OBP33PEP LIKE PROTEIN"/>
    <property type="match status" value="1"/>
</dbReference>
<name>A0A7S0UXV2_9CHLO</name>
<protein>
    <recommendedName>
        <fullName evidence="4">tRNA/rRNA methyltransferase SpoU type domain-containing protein</fullName>
    </recommendedName>
</protein>
<dbReference type="AlphaFoldDB" id="A0A7S0UXV2"/>
<keyword evidence="2" id="KW-0808">Transferase</keyword>
<dbReference type="InterPro" id="IPR051259">
    <property type="entry name" value="rRNA_Methyltransferase"/>
</dbReference>
<reference evidence="5" key="1">
    <citation type="submission" date="2021-01" db="EMBL/GenBank/DDBJ databases">
        <authorList>
            <person name="Corre E."/>
            <person name="Pelletier E."/>
            <person name="Niang G."/>
            <person name="Scheremetjew M."/>
            <person name="Finn R."/>
            <person name="Kale V."/>
            <person name="Holt S."/>
            <person name="Cochrane G."/>
            <person name="Meng A."/>
            <person name="Brown T."/>
            <person name="Cohen L."/>
        </authorList>
    </citation>
    <scope>NUCLEOTIDE SEQUENCE</scope>
    <source>
        <strain evidence="5">SAG 63-3</strain>
    </source>
</reference>
<dbReference type="InterPro" id="IPR001537">
    <property type="entry name" value="SpoU_MeTrfase"/>
</dbReference>
<evidence type="ECO:0000313" key="5">
    <source>
        <dbReference type="EMBL" id="CAD8771812.1"/>
    </source>
</evidence>
<sequence>MEAKMEYQVAEASVEEEEMAVTDTAAEDTKPGCWLITHSVSKRHNVGTLLRCATAFGVRQVCLVGSRQFNAFGSHGSDVYVDLRHFDNLRNCCAALKEEHGCQIVGIEITPEAKPVQSHPFTGPTAFMLGNEGQGLSKAQLALCDSFVYIPQYGTGTASLNVAVAASIVLHQFAVWAQYDEHAREGQKFVVGPRPVRRGPRGAVRGEGDGNGDDEVRAARETRRAEGRSEEAEGLGQQLAMALFEDELIAERDGEEIKEDLEEVRAL</sequence>
<accession>A0A7S0UXV2</accession>
<organism evidence="5">
    <name type="scientific">Polytomella parva</name>
    <dbReference type="NCBI Taxonomy" id="51329"/>
    <lineage>
        <taxon>Eukaryota</taxon>
        <taxon>Viridiplantae</taxon>
        <taxon>Chlorophyta</taxon>
        <taxon>core chlorophytes</taxon>
        <taxon>Chlorophyceae</taxon>
        <taxon>CS clade</taxon>
        <taxon>Chlamydomonadales</taxon>
        <taxon>Chlamydomonadaceae</taxon>
        <taxon>Polytomella</taxon>
    </lineage>
</organism>
<dbReference type="GO" id="GO:0006396">
    <property type="term" value="P:RNA processing"/>
    <property type="evidence" value="ECO:0007669"/>
    <property type="project" value="InterPro"/>
</dbReference>
<gene>
    <name evidence="5" type="ORF">PPAR00522_LOCUS8215</name>
</gene>
<dbReference type="EMBL" id="HBFM01013119">
    <property type="protein sequence ID" value="CAD8771812.1"/>
    <property type="molecule type" value="Transcribed_RNA"/>
</dbReference>